<protein>
    <submittedName>
        <fullName evidence="2">STAS domain-containing protein</fullName>
    </submittedName>
</protein>
<dbReference type="RefSeq" id="WP_124539057.1">
    <property type="nucleotide sequence ID" value="NZ_QUSW01000001.1"/>
</dbReference>
<evidence type="ECO:0000259" key="1">
    <source>
        <dbReference type="PROSITE" id="PS50801"/>
    </source>
</evidence>
<sequence length="91" mass="9721">MLLLPATVTLKEARDTSAMLAQALKREPEGPVVIDASGLQQFDTAVIAVLLECQRQAQAWGKSFSVKNAPVKLSSLAKLYGVDPLLSLEAV</sequence>
<dbReference type="OrthoDB" id="9156744at2"/>
<dbReference type="EMBL" id="QUSW01000001">
    <property type="protein sequence ID" value="RQP26377.1"/>
    <property type="molecule type" value="Genomic_DNA"/>
</dbReference>
<dbReference type="InterPro" id="IPR002645">
    <property type="entry name" value="STAS_dom"/>
</dbReference>
<accession>A0A3N7HVN9</accession>
<proteinExistence type="predicted"/>
<dbReference type="Proteomes" id="UP000267464">
    <property type="component" value="Unassembled WGS sequence"/>
</dbReference>
<dbReference type="InterPro" id="IPR036513">
    <property type="entry name" value="STAS_dom_sf"/>
</dbReference>
<dbReference type="SUPFAM" id="SSF52091">
    <property type="entry name" value="SpoIIaa-like"/>
    <property type="match status" value="1"/>
</dbReference>
<dbReference type="InterPro" id="IPR058548">
    <property type="entry name" value="MlaB-like_STAS"/>
</dbReference>
<dbReference type="AlphaFoldDB" id="A0A3N7HVN9"/>
<keyword evidence="3" id="KW-1185">Reference proteome</keyword>
<gene>
    <name evidence="2" type="ORF">DZC73_04975</name>
</gene>
<reference evidence="2 3" key="2">
    <citation type="submission" date="2018-12" db="EMBL/GenBank/DDBJ databases">
        <title>Rhizobacter gummiphilus sp. nov., a rubber-degrading bacterium isolated from the soil of a botanical garden in Japan.</title>
        <authorList>
            <person name="Shunsuke S.S."/>
        </authorList>
    </citation>
    <scope>NUCLEOTIDE SEQUENCE [LARGE SCALE GENOMIC DNA]</scope>
    <source>
        <strain evidence="2 3">S-16</strain>
    </source>
</reference>
<comment type="caution">
    <text evidence="2">The sequence shown here is derived from an EMBL/GenBank/DDBJ whole genome shotgun (WGS) entry which is preliminary data.</text>
</comment>
<evidence type="ECO:0000313" key="3">
    <source>
        <dbReference type="Proteomes" id="UP000267464"/>
    </source>
</evidence>
<evidence type="ECO:0000313" key="2">
    <source>
        <dbReference type="EMBL" id="RQP26377.1"/>
    </source>
</evidence>
<reference evidence="2 3" key="1">
    <citation type="submission" date="2018-08" db="EMBL/GenBank/DDBJ databases">
        <authorList>
            <person name="Khan S.A."/>
            <person name="Jeon C.O."/>
            <person name="Chun B.H."/>
            <person name="Jeong S.E."/>
        </authorList>
    </citation>
    <scope>NUCLEOTIDE SEQUENCE [LARGE SCALE GENOMIC DNA]</scope>
    <source>
        <strain evidence="2 3">S-16</strain>
    </source>
</reference>
<dbReference type="Gene3D" id="3.30.750.24">
    <property type="entry name" value="STAS domain"/>
    <property type="match status" value="1"/>
</dbReference>
<organism evidence="2 3">
    <name type="scientific">Piscinibacter terrae</name>
    <dbReference type="NCBI Taxonomy" id="2496871"/>
    <lineage>
        <taxon>Bacteria</taxon>
        <taxon>Pseudomonadati</taxon>
        <taxon>Pseudomonadota</taxon>
        <taxon>Betaproteobacteria</taxon>
        <taxon>Burkholderiales</taxon>
        <taxon>Sphaerotilaceae</taxon>
        <taxon>Piscinibacter</taxon>
    </lineage>
</organism>
<name>A0A3N7HVN9_9BURK</name>
<feature type="domain" description="STAS" evidence="1">
    <location>
        <begin position="1"/>
        <end position="91"/>
    </location>
</feature>
<dbReference type="Pfam" id="PF13466">
    <property type="entry name" value="STAS_2"/>
    <property type="match status" value="1"/>
</dbReference>
<dbReference type="PROSITE" id="PS50801">
    <property type="entry name" value="STAS"/>
    <property type="match status" value="1"/>
</dbReference>